<evidence type="ECO:0000313" key="3">
    <source>
        <dbReference type="Proteomes" id="UP001165060"/>
    </source>
</evidence>
<sequence>MPKLTLKIQNLRRRLAYSKALNGIVTEMGEQFMNDEPIPLQTWTTYDRMRRDPAYAQKSKAELDNPGCKEPGPGAYLDLKGGTQVTGKRDQALPVTFGKSERWRKDNSAAKEAAAAREAKEIKKAAREASTMCLRQKRGMRWSSHEREKLNDLYWELGRPRKRAFFEDHVNLYADRHRVLFSNRPKEEIVERVTYMLKHNQFKERGEIQHWEGKKAEKETKMRRPGKNQRAMELAKKLPPRETRSARMQRTGTMQDHTFGPDSFPKDESATQKRTRNRPLPAPPAPLPPAGQDSFRGAAGSMYGGRMSSPFTTGLSQHTEAPGFSFPSAGRNLSLVKEAKNDEASEPPGSSSIGVQLLSDNKTMPALSFKKAGVGGVNLGVGEEEASNEPTATTYHPQFQAVQPRIPAYGLSDRLGDGEVFDKTATYRGPGSYEEGGSVGLQALASRKNAPRTTFSTVDRLKFMSDFAIA</sequence>
<feature type="compositionally biased region" description="Polar residues" evidence="1">
    <location>
        <begin position="246"/>
        <end position="256"/>
    </location>
</feature>
<feature type="region of interest" description="Disordered" evidence="1">
    <location>
        <begin position="214"/>
        <end position="304"/>
    </location>
</feature>
<comment type="caution">
    <text evidence="2">The sequence shown here is derived from an EMBL/GenBank/DDBJ whole genome shotgun (WGS) entry which is preliminary data.</text>
</comment>
<accession>A0ABQ6MEC7</accession>
<protein>
    <submittedName>
        <fullName evidence="2">Uncharacterized protein</fullName>
    </submittedName>
</protein>
<reference evidence="2 3" key="1">
    <citation type="journal article" date="2023" name="Commun. Biol.">
        <title>Genome analysis of Parmales, the sister group of diatoms, reveals the evolutionary specialization of diatoms from phago-mixotrophs to photoautotrophs.</title>
        <authorList>
            <person name="Ban H."/>
            <person name="Sato S."/>
            <person name="Yoshikawa S."/>
            <person name="Yamada K."/>
            <person name="Nakamura Y."/>
            <person name="Ichinomiya M."/>
            <person name="Sato N."/>
            <person name="Blanc-Mathieu R."/>
            <person name="Endo H."/>
            <person name="Kuwata A."/>
            <person name="Ogata H."/>
        </authorList>
    </citation>
    <scope>NUCLEOTIDE SEQUENCE [LARGE SCALE GENOMIC DNA]</scope>
</reference>
<feature type="compositionally biased region" description="Basic and acidic residues" evidence="1">
    <location>
        <begin position="233"/>
        <end position="245"/>
    </location>
</feature>
<keyword evidence="3" id="KW-1185">Reference proteome</keyword>
<proteinExistence type="predicted"/>
<organism evidence="2 3">
    <name type="scientific">Tetraparma gracilis</name>
    <dbReference type="NCBI Taxonomy" id="2962635"/>
    <lineage>
        <taxon>Eukaryota</taxon>
        <taxon>Sar</taxon>
        <taxon>Stramenopiles</taxon>
        <taxon>Ochrophyta</taxon>
        <taxon>Bolidophyceae</taxon>
        <taxon>Parmales</taxon>
        <taxon>Triparmaceae</taxon>
        <taxon>Tetraparma</taxon>
    </lineage>
</organism>
<name>A0ABQ6MEC7_9STRA</name>
<dbReference type="EMBL" id="BRYB01000172">
    <property type="protein sequence ID" value="GMI24533.1"/>
    <property type="molecule type" value="Genomic_DNA"/>
</dbReference>
<feature type="compositionally biased region" description="Pro residues" evidence="1">
    <location>
        <begin position="280"/>
        <end position="289"/>
    </location>
</feature>
<gene>
    <name evidence="2" type="ORF">TeGR_g5528</name>
</gene>
<dbReference type="Proteomes" id="UP001165060">
    <property type="component" value="Unassembled WGS sequence"/>
</dbReference>
<evidence type="ECO:0000256" key="1">
    <source>
        <dbReference type="SAM" id="MobiDB-lite"/>
    </source>
</evidence>
<evidence type="ECO:0000313" key="2">
    <source>
        <dbReference type="EMBL" id="GMI24533.1"/>
    </source>
</evidence>